<feature type="repeat" description="PPR" evidence="2">
    <location>
        <begin position="380"/>
        <end position="414"/>
    </location>
</feature>
<dbReference type="Pfam" id="PF14432">
    <property type="entry name" value="DYW_deaminase"/>
    <property type="match status" value="1"/>
</dbReference>
<dbReference type="FunFam" id="1.25.40.10:FF:000090">
    <property type="entry name" value="Pentatricopeptide repeat-containing protein, chloroplastic"/>
    <property type="match status" value="1"/>
</dbReference>
<organism evidence="5 6">
    <name type="scientific">Canna indica</name>
    <name type="common">Indian-shot</name>
    <dbReference type="NCBI Taxonomy" id="4628"/>
    <lineage>
        <taxon>Eukaryota</taxon>
        <taxon>Viridiplantae</taxon>
        <taxon>Streptophyta</taxon>
        <taxon>Embryophyta</taxon>
        <taxon>Tracheophyta</taxon>
        <taxon>Spermatophyta</taxon>
        <taxon>Magnoliopsida</taxon>
        <taxon>Liliopsida</taxon>
        <taxon>Zingiberales</taxon>
        <taxon>Cannaceae</taxon>
        <taxon>Canna</taxon>
    </lineage>
</organism>
<evidence type="ECO:0000313" key="5">
    <source>
        <dbReference type="EMBL" id="WOL00691.1"/>
    </source>
</evidence>
<dbReference type="Proteomes" id="UP001327560">
    <property type="component" value="Chromosome 3"/>
</dbReference>
<dbReference type="EMBL" id="CP136892">
    <property type="protein sequence ID" value="WOL00691.1"/>
    <property type="molecule type" value="Genomic_DNA"/>
</dbReference>
<evidence type="ECO:0000256" key="2">
    <source>
        <dbReference type="PROSITE-ProRule" id="PRU00708"/>
    </source>
</evidence>
<keyword evidence="6" id="KW-1185">Reference proteome</keyword>
<dbReference type="FunFam" id="1.25.40.10:FF:000436">
    <property type="entry name" value="Pentatricopeptide repeat-containing protein At5g39350 family"/>
    <property type="match status" value="1"/>
</dbReference>
<dbReference type="InterPro" id="IPR002885">
    <property type="entry name" value="PPR_rpt"/>
</dbReference>
<dbReference type="GO" id="GO:0009451">
    <property type="term" value="P:RNA modification"/>
    <property type="evidence" value="ECO:0007669"/>
    <property type="project" value="InterPro"/>
</dbReference>
<dbReference type="PANTHER" id="PTHR47926:SF452">
    <property type="entry name" value="PENTATRICOPEPTIDE REPEAT-CONTAINING PROTEIN"/>
    <property type="match status" value="1"/>
</dbReference>
<dbReference type="Gene3D" id="1.25.40.10">
    <property type="entry name" value="Tetratricopeptide repeat domain"/>
    <property type="match status" value="5"/>
</dbReference>
<dbReference type="InterPro" id="IPR032867">
    <property type="entry name" value="DYW_dom"/>
</dbReference>
<keyword evidence="1" id="KW-0677">Repeat</keyword>
<reference evidence="5 6" key="1">
    <citation type="submission" date="2023-10" db="EMBL/GenBank/DDBJ databases">
        <title>Chromosome-scale genome assembly provides insights into flower coloration mechanisms of Canna indica.</title>
        <authorList>
            <person name="Li C."/>
        </authorList>
    </citation>
    <scope>NUCLEOTIDE SEQUENCE [LARGE SCALE GENOMIC DNA]</scope>
    <source>
        <tissue evidence="5">Flower</tissue>
    </source>
</reference>
<feature type="repeat" description="PPR" evidence="2">
    <location>
        <begin position="177"/>
        <end position="211"/>
    </location>
</feature>
<dbReference type="PROSITE" id="PS51375">
    <property type="entry name" value="PPR"/>
    <property type="match status" value="6"/>
</dbReference>
<feature type="region of interest" description="Disordered" evidence="3">
    <location>
        <begin position="90"/>
        <end position="141"/>
    </location>
</feature>
<evidence type="ECO:0000256" key="3">
    <source>
        <dbReference type="SAM" id="MobiDB-lite"/>
    </source>
</evidence>
<dbReference type="FunFam" id="1.25.40.10:FF:000073">
    <property type="entry name" value="Pentatricopeptide repeat-containing protein chloroplastic"/>
    <property type="match status" value="1"/>
</dbReference>
<dbReference type="PANTHER" id="PTHR47926">
    <property type="entry name" value="PENTATRICOPEPTIDE REPEAT-CONTAINING PROTEIN"/>
    <property type="match status" value="1"/>
</dbReference>
<dbReference type="NCBIfam" id="TIGR00756">
    <property type="entry name" value="PPR"/>
    <property type="match status" value="4"/>
</dbReference>
<dbReference type="InterPro" id="IPR011990">
    <property type="entry name" value="TPR-like_helical_dom_sf"/>
</dbReference>
<evidence type="ECO:0000256" key="1">
    <source>
        <dbReference type="ARBA" id="ARBA00022737"/>
    </source>
</evidence>
<dbReference type="AlphaFoldDB" id="A0AAQ3Q8U6"/>
<gene>
    <name evidence="5" type="ORF">Cni_G09404</name>
</gene>
<dbReference type="FunFam" id="1.25.40.10:FF:000344">
    <property type="entry name" value="Pentatricopeptide repeat-containing protein"/>
    <property type="match status" value="1"/>
</dbReference>
<name>A0AAQ3Q8U6_9LILI</name>
<dbReference type="Pfam" id="PF13041">
    <property type="entry name" value="PPR_2"/>
    <property type="match status" value="4"/>
</dbReference>
<feature type="repeat" description="PPR" evidence="2">
    <location>
        <begin position="582"/>
        <end position="616"/>
    </location>
</feature>
<evidence type="ECO:0000259" key="4">
    <source>
        <dbReference type="Pfam" id="PF14432"/>
    </source>
</evidence>
<feature type="repeat" description="PPR" evidence="2">
    <location>
        <begin position="247"/>
        <end position="281"/>
    </location>
</feature>
<dbReference type="GO" id="GO:0003729">
    <property type="term" value="F:mRNA binding"/>
    <property type="evidence" value="ECO:0007669"/>
    <property type="project" value="UniProtKB-ARBA"/>
</dbReference>
<dbReference type="InterPro" id="IPR046960">
    <property type="entry name" value="PPR_At4g14850-like_plant"/>
</dbReference>
<feature type="repeat" description="PPR" evidence="2">
    <location>
        <begin position="481"/>
        <end position="515"/>
    </location>
</feature>
<dbReference type="Pfam" id="PF01535">
    <property type="entry name" value="PPR"/>
    <property type="match status" value="5"/>
</dbReference>
<dbReference type="GO" id="GO:0008270">
    <property type="term" value="F:zinc ion binding"/>
    <property type="evidence" value="ECO:0007669"/>
    <property type="project" value="InterPro"/>
</dbReference>
<sequence length="888" mass="99051">MSTVTNATSLDFEGVLYHNFAASFASTSLPTLPRLHCQLCPIATQLLRPDFAAPALFDCRSASPPRLRCLNFARLPLGFSASTSLPQLPTTARLLRRGNTPTNNARRLGTNKRKQQQPSSLDQLPRSLDGASASISTTRRRSTRVNQAHVARVLFNFINSSHIQEALSLFESIKKPDTFLWNLMIRGYANTELYEEAMDIYRQMQDAGVWADHFTFPFVIKSFANSSSYEDGLKLHGKLFKIGLDSDIFICNSLIAMYVKFGLLEDAEKVFYEMPVRDDVSWNSLVDGYVSNGEGMMSLLFLKQMQQVFGMKLDCFAMTSALAACSLEKCLKQGKEIHCYVIKNGLDSDIKLQTSLLDMYCKTGEMIYAKILFNFIYGRNVVTWNVLIGGYALNDEPLQAFSSAIQMQANGINPNAITLVNLLSACAEIRSMHHGKAIHALATRKGFISHLVLDTALLDMYAKCGDLKSMQLLFEMMSEKSLVSWNTIIAALVQHGRNIEAVQLFLELQRGPLQPDVFTISSVISAYAELASLRKGKQIHNYIMKSGYGSDCVVLNSIIHMYARCGHLDASRQVFDKMMCKDLVSWNTLIMGYGIHGHGKTALELFSAMKDIGLRPDQSTFTSVLTACSVTGLTDEGWLHFSSMQQEYGMTPEIEHYGCMVDLLGRLGDLKAAIEFIRKMPSVPSTRIWASLLTASRNNKNIEVAEYAAERIFQLENDNTGCYVLLSSMYADARKWDDVERVMSLMKHKGLKKMTPQSLVELNGKSCTFVNGDKFHAESSRIHEVSSILSSKIVKDIVELGTIFNPINIATKKANFPNRHSARLAVIFGLISSPLGSPVLVKKNVRVCNHCHEAIKLISGFCGRKIIVGDTKIFHHFVNGKCSCGDYW</sequence>
<dbReference type="InterPro" id="IPR046848">
    <property type="entry name" value="E_motif"/>
</dbReference>
<proteinExistence type="predicted"/>
<accession>A0AAQ3Q8U6</accession>
<feature type="repeat" description="PPR" evidence="2">
    <location>
        <begin position="551"/>
        <end position="581"/>
    </location>
</feature>
<dbReference type="Pfam" id="PF20431">
    <property type="entry name" value="E_motif"/>
    <property type="match status" value="1"/>
</dbReference>
<evidence type="ECO:0000313" key="6">
    <source>
        <dbReference type="Proteomes" id="UP001327560"/>
    </source>
</evidence>
<feature type="domain" description="DYW" evidence="4">
    <location>
        <begin position="812"/>
        <end position="888"/>
    </location>
</feature>
<protein>
    <recommendedName>
        <fullName evidence="4">DYW domain-containing protein</fullName>
    </recommendedName>
</protein>